<feature type="region of interest" description="Disordered" evidence="1">
    <location>
        <begin position="27"/>
        <end position="66"/>
    </location>
</feature>
<dbReference type="EMBL" id="JBHSMP010000013">
    <property type="protein sequence ID" value="MFC5429425.1"/>
    <property type="molecule type" value="Genomic_DNA"/>
</dbReference>
<evidence type="ECO:0000256" key="1">
    <source>
        <dbReference type="SAM" id="MobiDB-lite"/>
    </source>
</evidence>
<name>A0ABW0J920_9BURK</name>
<protein>
    <submittedName>
        <fullName evidence="3">Acid-shock protein</fullName>
    </submittedName>
</protein>
<evidence type="ECO:0000313" key="3">
    <source>
        <dbReference type="EMBL" id="MFC5429425.1"/>
    </source>
</evidence>
<keyword evidence="2" id="KW-0732">Signal</keyword>
<evidence type="ECO:0000256" key="2">
    <source>
        <dbReference type="SAM" id="SignalP"/>
    </source>
</evidence>
<feature type="compositionally biased region" description="Low complexity" evidence="1">
    <location>
        <begin position="27"/>
        <end position="41"/>
    </location>
</feature>
<dbReference type="Proteomes" id="UP001596103">
    <property type="component" value="Unassembled WGS sequence"/>
</dbReference>
<accession>A0ABW0J920</accession>
<dbReference type="RefSeq" id="WP_377711483.1">
    <property type="nucleotide sequence ID" value="NZ_JBHSMP010000013.1"/>
</dbReference>
<feature type="compositionally biased region" description="Basic residues" evidence="1">
    <location>
        <begin position="42"/>
        <end position="53"/>
    </location>
</feature>
<feature type="chain" id="PRO_5045298881" evidence="2">
    <location>
        <begin position="23"/>
        <end position="66"/>
    </location>
</feature>
<reference evidence="4" key="1">
    <citation type="journal article" date="2019" name="Int. J. Syst. Evol. Microbiol.">
        <title>The Global Catalogue of Microorganisms (GCM) 10K type strain sequencing project: providing services to taxonomists for standard genome sequencing and annotation.</title>
        <authorList>
            <consortium name="The Broad Institute Genomics Platform"/>
            <consortium name="The Broad Institute Genome Sequencing Center for Infectious Disease"/>
            <person name="Wu L."/>
            <person name="Ma J."/>
        </authorList>
    </citation>
    <scope>NUCLEOTIDE SEQUENCE [LARGE SCALE GENOMIC DNA]</scope>
    <source>
        <strain evidence="4">CCUG 56042</strain>
    </source>
</reference>
<proteinExistence type="predicted"/>
<feature type="signal peptide" evidence="2">
    <location>
        <begin position="1"/>
        <end position="22"/>
    </location>
</feature>
<sequence length="66" mass="6717">MKKLTLMLTAFGVAALAQPSVAQPAAPQEASAVSSYSAPTVKHVKKPKKMKAKHGADAAAPMAASQ</sequence>
<gene>
    <name evidence="3" type="ORF">ACFPTO_11530</name>
</gene>
<comment type="caution">
    <text evidence="3">The sequence shown here is derived from an EMBL/GenBank/DDBJ whole genome shotgun (WGS) entry which is preliminary data.</text>
</comment>
<evidence type="ECO:0000313" key="4">
    <source>
        <dbReference type="Proteomes" id="UP001596103"/>
    </source>
</evidence>
<organism evidence="3 4">
    <name type="scientific">Paraburkholderia denitrificans</name>
    <dbReference type="NCBI Taxonomy" id="694025"/>
    <lineage>
        <taxon>Bacteria</taxon>
        <taxon>Pseudomonadati</taxon>
        <taxon>Pseudomonadota</taxon>
        <taxon>Betaproteobacteria</taxon>
        <taxon>Burkholderiales</taxon>
        <taxon>Burkholderiaceae</taxon>
        <taxon>Paraburkholderia</taxon>
    </lineage>
</organism>
<keyword evidence="4" id="KW-1185">Reference proteome</keyword>